<keyword evidence="2" id="KW-1185">Reference proteome</keyword>
<reference evidence="2" key="1">
    <citation type="journal article" date="2019" name="Int. J. Syst. Evol. Microbiol.">
        <title>The Global Catalogue of Microorganisms (GCM) 10K type strain sequencing project: providing services to taxonomists for standard genome sequencing and annotation.</title>
        <authorList>
            <consortium name="The Broad Institute Genomics Platform"/>
            <consortium name="The Broad Institute Genome Sequencing Center for Infectious Disease"/>
            <person name="Wu L."/>
            <person name="Ma J."/>
        </authorList>
    </citation>
    <scope>NUCLEOTIDE SEQUENCE [LARGE SCALE GENOMIC DNA]</scope>
    <source>
        <strain evidence="2">NBRC 110140</strain>
    </source>
</reference>
<organism evidence="1 2">
    <name type="scientific">Amylibacter marinus</name>
    <dbReference type="NCBI Taxonomy" id="1475483"/>
    <lineage>
        <taxon>Bacteria</taxon>
        <taxon>Pseudomonadati</taxon>
        <taxon>Pseudomonadota</taxon>
        <taxon>Alphaproteobacteria</taxon>
        <taxon>Rhodobacterales</taxon>
        <taxon>Paracoccaceae</taxon>
        <taxon>Amylibacter</taxon>
    </lineage>
</organism>
<dbReference type="EMBL" id="BSNN01000008">
    <property type="protein sequence ID" value="GLQ35998.1"/>
    <property type="molecule type" value="Genomic_DNA"/>
</dbReference>
<proteinExistence type="predicted"/>
<comment type="caution">
    <text evidence="1">The sequence shown here is derived from an EMBL/GenBank/DDBJ whole genome shotgun (WGS) entry which is preliminary data.</text>
</comment>
<evidence type="ECO:0000313" key="2">
    <source>
        <dbReference type="Proteomes" id="UP001156694"/>
    </source>
</evidence>
<gene>
    <name evidence="1" type="ORF">GCM10007939_22820</name>
</gene>
<dbReference type="Proteomes" id="UP001156694">
    <property type="component" value="Unassembled WGS sequence"/>
</dbReference>
<protein>
    <submittedName>
        <fullName evidence="1">Uncharacterized protein</fullName>
    </submittedName>
</protein>
<evidence type="ECO:0000313" key="1">
    <source>
        <dbReference type="EMBL" id="GLQ35998.1"/>
    </source>
</evidence>
<accession>A0ABQ5VY27</accession>
<sequence length="55" mass="6232">MDPSSGKARPDYRVKIIHPRLDHVESMTTKRVRCVVKIFVANATNTIERYDTTGG</sequence>
<name>A0ABQ5VY27_9RHOB</name>